<evidence type="ECO:0000313" key="6">
    <source>
        <dbReference type="EMBL" id="VAV95601.1"/>
    </source>
</evidence>
<keyword evidence="4" id="KW-0804">Transcription</keyword>
<evidence type="ECO:0000256" key="1">
    <source>
        <dbReference type="ARBA" id="ARBA00009437"/>
    </source>
</evidence>
<evidence type="ECO:0000256" key="2">
    <source>
        <dbReference type="ARBA" id="ARBA00023015"/>
    </source>
</evidence>
<dbReference type="InterPro" id="IPR036390">
    <property type="entry name" value="WH_DNA-bd_sf"/>
</dbReference>
<gene>
    <name evidence="6" type="ORF">MNBD_ALPHA08-1474</name>
</gene>
<dbReference type="EMBL" id="UOEC01000128">
    <property type="protein sequence ID" value="VAV95601.1"/>
    <property type="molecule type" value="Genomic_DNA"/>
</dbReference>
<sequence>MNLLQIQTFLEVAKVGSFSKASQRLSVPRSTVSARVRALEERLNFRLLQRTTRSVSLTNEGQRYYELSSKVIALLSEAEAEFSHPDSLSGNIRLSAPIDISKNHLANILTQFTDLHPLVHVEIIIADEIIDMVENNIDLALRGQSPGNLGLVARRLGEGQMGLYASPQYARNNLTGESLKDFSGHVVFDPTGLGANIFGLTTVKTPIETRNFELVKALVTNSKGLALLPETICKDALLKKELVLLKSNQKLPVLAMFIVMPSRKLVPLRVRALVDFLVSTNAKKAVL</sequence>
<evidence type="ECO:0000256" key="4">
    <source>
        <dbReference type="ARBA" id="ARBA00023163"/>
    </source>
</evidence>
<dbReference type="GO" id="GO:0003677">
    <property type="term" value="F:DNA binding"/>
    <property type="evidence" value="ECO:0007669"/>
    <property type="project" value="UniProtKB-KW"/>
</dbReference>
<feature type="domain" description="HTH lysR-type" evidence="5">
    <location>
        <begin position="1"/>
        <end position="58"/>
    </location>
</feature>
<dbReference type="InterPro" id="IPR005119">
    <property type="entry name" value="LysR_subst-bd"/>
</dbReference>
<dbReference type="PROSITE" id="PS50931">
    <property type="entry name" value="HTH_LYSR"/>
    <property type="match status" value="1"/>
</dbReference>
<organism evidence="6">
    <name type="scientific">hydrothermal vent metagenome</name>
    <dbReference type="NCBI Taxonomy" id="652676"/>
    <lineage>
        <taxon>unclassified sequences</taxon>
        <taxon>metagenomes</taxon>
        <taxon>ecological metagenomes</taxon>
    </lineage>
</organism>
<proteinExistence type="inferred from homology"/>
<dbReference type="AlphaFoldDB" id="A0A3B0RX32"/>
<dbReference type="PANTHER" id="PTHR30537">
    <property type="entry name" value="HTH-TYPE TRANSCRIPTIONAL REGULATOR"/>
    <property type="match status" value="1"/>
</dbReference>
<dbReference type="Pfam" id="PF00126">
    <property type="entry name" value="HTH_1"/>
    <property type="match status" value="1"/>
</dbReference>
<evidence type="ECO:0000259" key="5">
    <source>
        <dbReference type="PROSITE" id="PS50931"/>
    </source>
</evidence>
<dbReference type="PANTHER" id="PTHR30537:SF5">
    <property type="entry name" value="HTH-TYPE TRANSCRIPTIONAL ACTIVATOR TTDR-RELATED"/>
    <property type="match status" value="1"/>
</dbReference>
<dbReference type="InterPro" id="IPR058163">
    <property type="entry name" value="LysR-type_TF_proteobact-type"/>
</dbReference>
<dbReference type="Gene3D" id="3.40.190.290">
    <property type="match status" value="1"/>
</dbReference>
<accession>A0A3B0RX32</accession>
<dbReference type="InterPro" id="IPR000847">
    <property type="entry name" value="LysR_HTH_N"/>
</dbReference>
<keyword evidence="2" id="KW-0805">Transcription regulation</keyword>
<dbReference type="SUPFAM" id="SSF46785">
    <property type="entry name" value="Winged helix' DNA-binding domain"/>
    <property type="match status" value="1"/>
</dbReference>
<name>A0A3B0RX32_9ZZZZ</name>
<comment type="similarity">
    <text evidence="1">Belongs to the LysR transcriptional regulatory family.</text>
</comment>
<protein>
    <submittedName>
        <fullName evidence="6">Transcriptional regulator, LysR family</fullName>
    </submittedName>
</protein>
<dbReference type="InterPro" id="IPR036388">
    <property type="entry name" value="WH-like_DNA-bd_sf"/>
</dbReference>
<evidence type="ECO:0000256" key="3">
    <source>
        <dbReference type="ARBA" id="ARBA00023125"/>
    </source>
</evidence>
<dbReference type="Pfam" id="PF03466">
    <property type="entry name" value="LysR_substrate"/>
    <property type="match status" value="1"/>
</dbReference>
<dbReference type="GO" id="GO:0003700">
    <property type="term" value="F:DNA-binding transcription factor activity"/>
    <property type="evidence" value="ECO:0007669"/>
    <property type="project" value="InterPro"/>
</dbReference>
<reference evidence="6" key="1">
    <citation type="submission" date="2018-06" db="EMBL/GenBank/DDBJ databases">
        <authorList>
            <person name="Zhirakovskaya E."/>
        </authorList>
    </citation>
    <scope>NUCLEOTIDE SEQUENCE</scope>
</reference>
<dbReference type="FunFam" id="1.10.10.10:FF:000001">
    <property type="entry name" value="LysR family transcriptional regulator"/>
    <property type="match status" value="1"/>
</dbReference>
<dbReference type="Gene3D" id="1.10.10.10">
    <property type="entry name" value="Winged helix-like DNA-binding domain superfamily/Winged helix DNA-binding domain"/>
    <property type="match status" value="1"/>
</dbReference>
<dbReference type="SUPFAM" id="SSF53850">
    <property type="entry name" value="Periplasmic binding protein-like II"/>
    <property type="match status" value="1"/>
</dbReference>
<keyword evidence="3" id="KW-0238">DNA-binding</keyword>